<dbReference type="RefSeq" id="WP_379754116.1">
    <property type="nucleotide sequence ID" value="NZ_JBHSMR010000013.1"/>
</dbReference>
<proteinExistence type="inferred from homology"/>
<name>A0ABW0MN65_9BURK</name>
<comment type="similarity">
    <text evidence="1">Belongs to the universal stress protein A family.</text>
</comment>
<accession>A0ABW0MN65</accession>
<dbReference type="PANTHER" id="PTHR46268">
    <property type="entry name" value="STRESS RESPONSE PROTEIN NHAX"/>
    <property type="match status" value="1"/>
</dbReference>
<dbReference type="EMBL" id="JBHSMR010000013">
    <property type="protein sequence ID" value="MFC5478432.1"/>
    <property type="molecule type" value="Genomic_DNA"/>
</dbReference>
<reference evidence="4" key="1">
    <citation type="journal article" date="2019" name="Int. J. Syst. Evol. Microbiol.">
        <title>The Global Catalogue of Microorganisms (GCM) 10K type strain sequencing project: providing services to taxonomists for standard genome sequencing and annotation.</title>
        <authorList>
            <consortium name="The Broad Institute Genomics Platform"/>
            <consortium name="The Broad Institute Genome Sequencing Center for Infectious Disease"/>
            <person name="Wu L."/>
            <person name="Ma J."/>
        </authorList>
    </citation>
    <scope>NUCLEOTIDE SEQUENCE [LARGE SCALE GENOMIC DNA]</scope>
    <source>
        <strain evidence="4">CCUG 43111</strain>
    </source>
</reference>
<organism evidence="3 4">
    <name type="scientific">Massilia suwonensis</name>
    <dbReference type="NCBI Taxonomy" id="648895"/>
    <lineage>
        <taxon>Bacteria</taxon>
        <taxon>Pseudomonadati</taxon>
        <taxon>Pseudomonadota</taxon>
        <taxon>Betaproteobacteria</taxon>
        <taxon>Burkholderiales</taxon>
        <taxon>Oxalobacteraceae</taxon>
        <taxon>Telluria group</taxon>
        <taxon>Massilia</taxon>
    </lineage>
</organism>
<dbReference type="Pfam" id="PF00582">
    <property type="entry name" value="Usp"/>
    <property type="match status" value="1"/>
</dbReference>
<gene>
    <name evidence="3" type="ORF">ACFPQ5_09555</name>
</gene>
<evidence type="ECO:0000313" key="3">
    <source>
        <dbReference type="EMBL" id="MFC5478432.1"/>
    </source>
</evidence>
<dbReference type="CDD" id="cd00293">
    <property type="entry name" value="USP-like"/>
    <property type="match status" value="1"/>
</dbReference>
<keyword evidence="4" id="KW-1185">Reference proteome</keyword>
<evidence type="ECO:0000259" key="2">
    <source>
        <dbReference type="Pfam" id="PF00582"/>
    </source>
</evidence>
<dbReference type="Gene3D" id="3.40.50.620">
    <property type="entry name" value="HUPs"/>
    <property type="match status" value="1"/>
</dbReference>
<dbReference type="SUPFAM" id="SSF52402">
    <property type="entry name" value="Adenine nucleotide alpha hydrolases-like"/>
    <property type="match status" value="1"/>
</dbReference>
<sequence>MFKRILIPTDGSSASQRAILAGASLARETGAEIIGLTVTPPFHTLSADPEVLESTPAQYEQQARQQAERILADVESAAREAQVPYRIEHASGDSPYEMIISTARDAGCDLILMASHGRKGIKGLLLGSETQKVLVHSAIPVLVYR</sequence>
<evidence type="ECO:0000313" key="4">
    <source>
        <dbReference type="Proteomes" id="UP001596101"/>
    </source>
</evidence>
<dbReference type="InterPro" id="IPR014729">
    <property type="entry name" value="Rossmann-like_a/b/a_fold"/>
</dbReference>
<dbReference type="InterPro" id="IPR006015">
    <property type="entry name" value="Universal_stress_UspA"/>
</dbReference>
<dbReference type="Proteomes" id="UP001596101">
    <property type="component" value="Unassembled WGS sequence"/>
</dbReference>
<dbReference type="InterPro" id="IPR006016">
    <property type="entry name" value="UspA"/>
</dbReference>
<dbReference type="PANTHER" id="PTHR46268:SF15">
    <property type="entry name" value="UNIVERSAL STRESS PROTEIN HP_0031"/>
    <property type="match status" value="1"/>
</dbReference>
<feature type="domain" description="UspA" evidence="2">
    <location>
        <begin position="1"/>
        <end position="145"/>
    </location>
</feature>
<comment type="caution">
    <text evidence="3">The sequence shown here is derived from an EMBL/GenBank/DDBJ whole genome shotgun (WGS) entry which is preliminary data.</text>
</comment>
<evidence type="ECO:0000256" key="1">
    <source>
        <dbReference type="ARBA" id="ARBA00008791"/>
    </source>
</evidence>
<protein>
    <submittedName>
        <fullName evidence="3">Universal stress protein</fullName>
    </submittedName>
</protein>
<dbReference type="PRINTS" id="PR01438">
    <property type="entry name" value="UNVRSLSTRESS"/>
</dbReference>